<gene>
    <name evidence="1" type="ORF">X777_01259</name>
</gene>
<dbReference type="AlphaFoldDB" id="A0A026WQH9"/>
<proteinExistence type="predicted"/>
<evidence type="ECO:0000313" key="2">
    <source>
        <dbReference type="Proteomes" id="UP000053097"/>
    </source>
</evidence>
<keyword evidence="2" id="KW-1185">Reference proteome</keyword>
<reference evidence="1 2" key="1">
    <citation type="journal article" date="2014" name="Curr. Biol.">
        <title>The genome of the clonal raider ant Cerapachys biroi.</title>
        <authorList>
            <person name="Oxley P.R."/>
            <person name="Ji L."/>
            <person name="Fetter-Pruneda I."/>
            <person name="McKenzie S.K."/>
            <person name="Li C."/>
            <person name="Hu H."/>
            <person name="Zhang G."/>
            <person name="Kronauer D.J."/>
        </authorList>
    </citation>
    <scope>NUCLEOTIDE SEQUENCE [LARGE SCALE GENOMIC DNA]</scope>
</reference>
<accession>A0A026WQH9</accession>
<protein>
    <submittedName>
        <fullName evidence="1">Uncharacterized protein</fullName>
    </submittedName>
</protein>
<dbReference type="EMBL" id="KK107128">
    <property type="protein sequence ID" value="EZA58302.1"/>
    <property type="molecule type" value="Genomic_DNA"/>
</dbReference>
<organism evidence="1 2">
    <name type="scientific">Ooceraea biroi</name>
    <name type="common">Clonal raider ant</name>
    <name type="synonym">Cerapachys biroi</name>
    <dbReference type="NCBI Taxonomy" id="2015173"/>
    <lineage>
        <taxon>Eukaryota</taxon>
        <taxon>Metazoa</taxon>
        <taxon>Ecdysozoa</taxon>
        <taxon>Arthropoda</taxon>
        <taxon>Hexapoda</taxon>
        <taxon>Insecta</taxon>
        <taxon>Pterygota</taxon>
        <taxon>Neoptera</taxon>
        <taxon>Endopterygota</taxon>
        <taxon>Hymenoptera</taxon>
        <taxon>Apocrita</taxon>
        <taxon>Aculeata</taxon>
        <taxon>Formicoidea</taxon>
        <taxon>Formicidae</taxon>
        <taxon>Dorylinae</taxon>
        <taxon>Ooceraea</taxon>
    </lineage>
</organism>
<evidence type="ECO:0000313" key="1">
    <source>
        <dbReference type="EMBL" id="EZA58302.1"/>
    </source>
</evidence>
<name>A0A026WQH9_OOCBI</name>
<sequence>MLDLSRYVEIVLSLHAFSQVFPITYFVERRNNKMQLDAGGPSNVLPRYSRVSFHRRAPELCWQRRFHHEVPDRSLRRYRDNRGPLQVTIVQHDLRSGWAGRRTAQRDDVRRGELMMIRRLSGRDHSR</sequence>
<dbReference type="Proteomes" id="UP000053097">
    <property type="component" value="Unassembled WGS sequence"/>
</dbReference>